<accession>A0A1C6K6D8</accession>
<evidence type="ECO:0000313" key="1">
    <source>
        <dbReference type="EMBL" id="SCJ89505.1"/>
    </source>
</evidence>
<name>A0A1C6K6D8_9FIRM</name>
<protein>
    <submittedName>
        <fullName evidence="1">Uncharacterized protein</fullName>
    </submittedName>
</protein>
<proteinExistence type="predicted"/>
<gene>
    <name evidence="1" type="ORF">SAMEA3545359_02639</name>
</gene>
<sequence>MNNLIMNSCWCPGPDGGPAYFSGAVATFDDFCIDDNRTCSITQTADMQGYDQYDPLLPITGGRRIRWGYILRKIEGPHILLQARFYSASGAVLDTQQEDIGCKVTAKFQRQMATFTAPRGAAKVQLSLHFAGKVTACTFYAPMAYYC</sequence>
<dbReference type="AlphaFoldDB" id="A0A1C6K6D8"/>
<organism evidence="1">
    <name type="scientific">uncultured Anaerotruncus sp</name>
    <dbReference type="NCBI Taxonomy" id="905011"/>
    <lineage>
        <taxon>Bacteria</taxon>
        <taxon>Bacillati</taxon>
        <taxon>Bacillota</taxon>
        <taxon>Clostridia</taxon>
        <taxon>Eubacteriales</taxon>
        <taxon>Oscillospiraceae</taxon>
        <taxon>Anaerotruncus</taxon>
        <taxon>environmental samples</taxon>
    </lineage>
</organism>
<reference evidence="1" key="1">
    <citation type="submission" date="2015-09" db="EMBL/GenBank/DDBJ databases">
        <authorList>
            <consortium name="Pathogen Informatics"/>
        </authorList>
    </citation>
    <scope>NUCLEOTIDE SEQUENCE</scope>
    <source>
        <strain evidence="1">2789STDY5834896</strain>
    </source>
</reference>
<dbReference type="EMBL" id="FMHG01000003">
    <property type="protein sequence ID" value="SCJ89505.1"/>
    <property type="molecule type" value="Genomic_DNA"/>
</dbReference>